<dbReference type="Gene3D" id="1.10.510.10">
    <property type="entry name" value="Transferase(Phosphotransferase) domain 1"/>
    <property type="match status" value="1"/>
</dbReference>
<dbReference type="InterPro" id="IPR008271">
    <property type="entry name" value="Ser/Thr_kinase_AS"/>
</dbReference>
<dbReference type="InterPro" id="IPR017441">
    <property type="entry name" value="Protein_kinase_ATP_BS"/>
</dbReference>
<dbReference type="PROSITE" id="PS00107">
    <property type="entry name" value="PROTEIN_KINASE_ATP"/>
    <property type="match status" value="1"/>
</dbReference>
<dbReference type="Proteomes" id="UP000093695">
    <property type="component" value="Chromosome"/>
</dbReference>
<feature type="binding site" evidence="7">
    <location>
        <position position="55"/>
    </location>
    <ligand>
        <name>ATP</name>
        <dbReference type="ChEBI" id="CHEBI:30616"/>
    </ligand>
</feature>
<sequence length="770" mass="81758">MEHSGTRQDSGRGTVALNDEWRLPGFTELEQLGTGTFGRVVLARQDNTGHVVAIKYLFSRFAADPAYLGAFRQEALALHRVSSPHVVRLYEFFETPQGAAIVMEAINGVSLRSVLMAEGALEPEAALAVLKGSLLGLAAAHSVDVVHRDYKPANVLVADTGESKLVDFGTAVLAGERGPSVGTPAYMAPEQWAGGQATPATDVYAATCVFFQCVAGHRPYQAEDTEVLRTLHEHAPIPFGEAPEPVHEIVALGMAKDPSKRPADALTFVGELERVARAGYGEDWERKGWSRLAKATGVLAAMTPLALLGAGTAAAPGVAAAGTGAVAASTGGIAAGLKIAIGVVAATAAVVGSVVVFSDASTPPPQAPPTTQQAVALKVAMKTRTGTVPGTNIAFSGDYPEVTGTTDQAWLKRVNDALAAPIDEWNRKTGPGAAKLEPERGPYTLLTKADVRSQNERYLSVRYSHDLANKPHPTWSYGRATVTIDLKEGKALTPEELFAPGKLTDDGLRILTERIWPDKEQCGPANSYFPYRPLKAVDLTTERKVWLAFTPTAVEITVNMTDLGFSTACAVQDYSLPYDKVADLLNPDLVAGVTGGKPMKGTSPAPPAQGLTDVSVGALTLHLPPGWSVQSQGLEKVIVDSSCPDPKKYFNCKYFLVTDNTEQSAEQPPYRPGGFYRRSAGGRACNAAGRKDLRQEGDAVPTTSATAPVGGTTATYEEWTIQCVPRGQTGGSGEAQVTQRIWFLADSQIVVMDEWRTPGVEELLRTATVS</sequence>
<gene>
    <name evidence="9" type="ORF">SD37_41450</name>
</gene>
<keyword evidence="2 9" id="KW-0723">Serine/threonine-protein kinase</keyword>
<reference evidence="9 10" key="1">
    <citation type="journal article" date="2015" name="Genome Announc.">
        <title>Draft Genome Sequence of Norvancomycin-Producing Strain Amycolatopsis orientalis CPCC200066.</title>
        <authorList>
            <person name="Lei X."/>
            <person name="Yuan F."/>
            <person name="Shi Y."/>
            <person name="Li X."/>
            <person name="Wang L."/>
            <person name="Hong B."/>
        </authorList>
    </citation>
    <scope>NUCLEOTIDE SEQUENCE [LARGE SCALE GENOMIC DNA]</scope>
    <source>
        <strain evidence="9 10">B-37</strain>
    </source>
</reference>
<dbReference type="GO" id="GO:0004674">
    <property type="term" value="F:protein serine/threonine kinase activity"/>
    <property type="evidence" value="ECO:0007669"/>
    <property type="project" value="UniProtKB-KW"/>
</dbReference>
<evidence type="ECO:0000256" key="7">
    <source>
        <dbReference type="PROSITE-ProRule" id="PRU10141"/>
    </source>
</evidence>
<dbReference type="InterPro" id="IPR011009">
    <property type="entry name" value="Kinase-like_dom_sf"/>
</dbReference>
<name>A0A193CAC9_AMYOR</name>
<dbReference type="GO" id="GO:0005524">
    <property type="term" value="F:ATP binding"/>
    <property type="evidence" value="ECO:0007669"/>
    <property type="project" value="UniProtKB-UniRule"/>
</dbReference>
<dbReference type="KEGG" id="aori:SD37_41450"/>
<evidence type="ECO:0000259" key="8">
    <source>
        <dbReference type="PROSITE" id="PS50011"/>
    </source>
</evidence>
<dbReference type="AlphaFoldDB" id="A0A193CAC9"/>
<evidence type="ECO:0000256" key="6">
    <source>
        <dbReference type="ARBA" id="ARBA00022840"/>
    </source>
</evidence>
<dbReference type="STRING" id="31958.SD37_41450"/>
<feature type="domain" description="Protein kinase" evidence="8">
    <location>
        <begin position="26"/>
        <end position="275"/>
    </location>
</feature>
<accession>A0A193CAC9</accession>
<evidence type="ECO:0000256" key="3">
    <source>
        <dbReference type="ARBA" id="ARBA00022679"/>
    </source>
</evidence>
<dbReference type="SUPFAM" id="SSF56112">
    <property type="entry name" value="Protein kinase-like (PK-like)"/>
    <property type="match status" value="1"/>
</dbReference>
<evidence type="ECO:0000256" key="4">
    <source>
        <dbReference type="ARBA" id="ARBA00022741"/>
    </source>
</evidence>
<keyword evidence="5 9" id="KW-0418">Kinase</keyword>
<dbReference type="PROSITE" id="PS50011">
    <property type="entry name" value="PROTEIN_KINASE_DOM"/>
    <property type="match status" value="1"/>
</dbReference>
<evidence type="ECO:0000313" key="9">
    <source>
        <dbReference type="EMBL" id="ANN21409.1"/>
    </source>
</evidence>
<dbReference type="Pfam" id="PF00069">
    <property type="entry name" value="Pkinase"/>
    <property type="match status" value="1"/>
</dbReference>
<dbReference type="PANTHER" id="PTHR43289">
    <property type="entry name" value="MITOGEN-ACTIVATED PROTEIN KINASE KINASE KINASE 20-RELATED"/>
    <property type="match status" value="1"/>
</dbReference>
<dbReference type="PANTHER" id="PTHR43289:SF6">
    <property type="entry name" value="SERINE_THREONINE-PROTEIN KINASE NEKL-3"/>
    <property type="match status" value="1"/>
</dbReference>
<keyword evidence="6 7" id="KW-0067">ATP-binding</keyword>
<dbReference type="InterPro" id="IPR000719">
    <property type="entry name" value="Prot_kinase_dom"/>
</dbReference>
<evidence type="ECO:0000313" key="10">
    <source>
        <dbReference type="Proteomes" id="UP000093695"/>
    </source>
</evidence>
<keyword evidence="10" id="KW-1185">Reference proteome</keyword>
<evidence type="ECO:0000256" key="1">
    <source>
        <dbReference type="ARBA" id="ARBA00012513"/>
    </source>
</evidence>
<protein>
    <recommendedName>
        <fullName evidence="1">non-specific serine/threonine protein kinase</fullName>
        <ecNumber evidence="1">2.7.11.1</ecNumber>
    </recommendedName>
</protein>
<keyword evidence="3" id="KW-0808">Transferase</keyword>
<dbReference type="CDD" id="cd14014">
    <property type="entry name" value="STKc_PknB_like"/>
    <property type="match status" value="1"/>
</dbReference>
<dbReference type="EMBL" id="CP016174">
    <property type="protein sequence ID" value="ANN21409.1"/>
    <property type="molecule type" value="Genomic_DNA"/>
</dbReference>
<evidence type="ECO:0000256" key="5">
    <source>
        <dbReference type="ARBA" id="ARBA00022777"/>
    </source>
</evidence>
<proteinExistence type="predicted"/>
<organism evidence="9 10">
    <name type="scientific">Amycolatopsis orientalis</name>
    <name type="common">Nocardia orientalis</name>
    <dbReference type="NCBI Taxonomy" id="31958"/>
    <lineage>
        <taxon>Bacteria</taxon>
        <taxon>Bacillati</taxon>
        <taxon>Actinomycetota</taxon>
        <taxon>Actinomycetes</taxon>
        <taxon>Pseudonocardiales</taxon>
        <taxon>Pseudonocardiaceae</taxon>
        <taxon>Amycolatopsis</taxon>
    </lineage>
</organism>
<keyword evidence="4 7" id="KW-0547">Nucleotide-binding</keyword>
<evidence type="ECO:0000256" key="2">
    <source>
        <dbReference type="ARBA" id="ARBA00022527"/>
    </source>
</evidence>
<dbReference type="EC" id="2.7.11.1" evidence="1"/>
<dbReference type="PROSITE" id="PS00108">
    <property type="entry name" value="PROTEIN_KINASE_ST"/>
    <property type="match status" value="1"/>
</dbReference>